<evidence type="ECO:0000313" key="3">
    <source>
        <dbReference type="Proteomes" id="UP000244817"/>
    </source>
</evidence>
<dbReference type="GO" id="GO:0004176">
    <property type="term" value="F:ATP-dependent peptidase activity"/>
    <property type="evidence" value="ECO:0007669"/>
    <property type="project" value="InterPro"/>
</dbReference>
<reference evidence="2 3" key="1">
    <citation type="submission" date="2018-04" db="EMBL/GenBank/DDBJ databases">
        <title>Pelagivirga bohaiensis gen. nov., sp. nov., a bacterium isolated from the Bohai Sea.</title>
        <authorList>
            <person name="Ji X."/>
        </authorList>
    </citation>
    <scope>NUCLEOTIDE SEQUENCE [LARGE SCALE GENOMIC DNA]</scope>
    <source>
        <strain evidence="2 3">BH-SD16</strain>
    </source>
</reference>
<dbReference type="GO" id="GO:0006508">
    <property type="term" value="P:proteolysis"/>
    <property type="evidence" value="ECO:0007669"/>
    <property type="project" value="InterPro"/>
</dbReference>
<dbReference type="GO" id="GO:0004222">
    <property type="term" value="F:metalloendopeptidase activity"/>
    <property type="evidence" value="ECO:0007669"/>
    <property type="project" value="InterPro"/>
</dbReference>
<dbReference type="SMART" id="SM00382">
    <property type="entry name" value="AAA"/>
    <property type="match status" value="1"/>
</dbReference>
<proteinExistence type="predicted"/>
<evidence type="ECO:0000313" key="2">
    <source>
        <dbReference type="EMBL" id="PVA05256.1"/>
    </source>
</evidence>
<dbReference type="InterPro" id="IPR003593">
    <property type="entry name" value="AAA+_ATPase"/>
</dbReference>
<dbReference type="GO" id="GO:0016887">
    <property type="term" value="F:ATP hydrolysis activity"/>
    <property type="evidence" value="ECO:0007669"/>
    <property type="project" value="InterPro"/>
</dbReference>
<organism evidence="2 3">
    <name type="scientific">Thalassorhabdomicrobium marinisediminis</name>
    <dbReference type="NCBI Taxonomy" id="2170577"/>
    <lineage>
        <taxon>Bacteria</taxon>
        <taxon>Pseudomonadati</taxon>
        <taxon>Pseudomonadota</taxon>
        <taxon>Alphaproteobacteria</taxon>
        <taxon>Rhodobacterales</taxon>
        <taxon>Paracoccaceae</taxon>
        <taxon>Thalassorhabdomicrobium</taxon>
    </lineage>
</organism>
<dbReference type="GO" id="GO:0005524">
    <property type="term" value="F:ATP binding"/>
    <property type="evidence" value="ECO:0007669"/>
    <property type="project" value="InterPro"/>
</dbReference>
<dbReference type="InterPro" id="IPR027417">
    <property type="entry name" value="P-loop_NTPase"/>
</dbReference>
<dbReference type="Pfam" id="PF00004">
    <property type="entry name" value="AAA"/>
    <property type="match status" value="1"/>
</dbReference>
<dbReference type="SUPFAM" id="SSF52540">
    <property type="entry name" value="P-loop containing nucleoside triphosphate hydrolases"/>
    <property type="match status" value="1"/>
</dbReference>
<keyword evidence="3" id="KW-1185">Reference proteome</keyword>
<dbReference type="Gene3D" id="1.10.8.60">
    <property type="match status" value="1"/>
</dbReference>
<dbReference type="PANTHER" id="PTHR23076">
    <property type="entry name" value="METALLOPROTEASE M41 FTSH"/>
    <property type="match status" value="1"/>
</dbReference>
<name>A0A2T7FSV7_9RHOB</name>
<dbReference type="EMBL" id="QCYG01000013">
    <property type="protein sequence ID" value="PVA05256.1"/>
    <property type="molecule type" value="Genomic_DNA"/>
</dbReference>
<accession>A0A2T7FSV7</accession>
<dbReference type="AlphaFoldDB" id="A0A2T7FSV7"/>
<dbReference type="CDD" id="cd19481">
    <property type="entry name" value="RecA-like_protease"/>
    <property type="match status" value="1"/>
</dbReference>
<dbReference type="SUPFAM" id="SSF140990">
    <property type="entry name" value="FtsH protease domain-like"/>
    <property type="match status" value="1"/>
</dbReference>
<dbReference type="Gene3D" id="1.20.58.760">
    <property type="entry name" value="Peptidase M41"/>
    <property type="match status" value="1"/>
</dbReference>
<dbReference type="PANTHER" id="PTHR23076:SF97">
    <property type="entry name" value="ATP-DEPENDENT ZINC METALLOPROTEASE YME1L1"/>
    <property type="match status" value="1"/>
</dbReference>
<dbReference type="GO" id="GO:0030163">
    <property type="term" value="P:protein catabolic process"/>
    <property type="evidence" value="ECO:0007669"/>
    <property type="project" value="TreeGrafter"/>
</dbReference>
<dbReference type="InterPro" id="IPR037219">
    <property type="entry name" value="Peptidase_M41-like"/>
</dbReference>
<dbReference type="GO" id="GO:0005886">
    <property type="term" value="C:plasma membrane"/>
    <property type="evidence" value="ECO:0007669"/>
    <property type="project" value="TreeGrafter"/>
</dbReference>
<sequence>MEGFIMPHLTKKTPTWAAFADTLIERLRRHHGLAPARFLNDEDEEPSELDILFQKLEGPVPATQFTERADIPSRYLPARQLLTGIRLAAAFGSQDQEQESAQCGAITIIRDIAIEDLQLIKDTLKSAFPTRWLIIEPDVAEVAFAKNAQSRFDRLLVDCVDKIEPVLILQPDGITLPFHLKAIAPTTLAFSNVTHDVLLKFLECGHLSDQLAGAGNVRAALPTETAMKALGTVDVCAATRAPALHQAVERLRRMTHRDAKGNGPRLEDMTGDNIALTAARRIVADLLDWQAGKAAWHELSHSLLLYGAPGTGKTWLARAMGNSAGLTVVTGSFGEWQAAGHLGDMLREMRATFAKARRNAPCILVIDEIDAVGSRTDDDRHASHYRIQVITAFLAEMDQIAQREGVVVVGTCNHVDRMDPAVLRSGRMDVKIEVPLPDAEALYAILSHDLSKDIADHELQKLAHRAVGHSAADIDAAIRAARSNARHERKLLHVAMLEEQLKIGSAKENPNRTWRIAVHEAGHAVIGKALDLGPIDRIMITGDGGQIHRRAQSSESRLCDIEDEIVYSLGGRAAERLMLGEVSAGAGGPATSDLALATRHAVDIEAAYGLGHEGPVWHANPDALHLATPAIRDRVRQRIMKAEKRAGEILRQHQQVLEALASELVEKRSLRSSEIAQLLQHVTENTSTTTPENAPP</sequence>
<dbReference type="InterPro" id="IPR000642">
    <property type="entry name" value="Peptidase_M41"/>
</dbReference>
<feature type="domain" description="AAA+ ATPase" evidence="1">
    <location>
        <begin position="299"/>
        <end position="438"/>
    </location>
</feature>
<dbReference type="Gene3D" id="3.40.50.300">
    <property type="entry name" value="P-loop containing nucleotide triphosphate hydrolases"/>
    <property type="match status" value="1"/>
</dbReference>
<dbReference type="InterPro" id="IPR003959">
    <property type="entry name" value="ATPase_AAA_core"/>
</dbReference>
<evidence type="ECO:0000259" key="1">
    <source>
        <dbReference type="SMART" id="SM00382"/>
    </source>
</evidence>
<dbReference type="Proteomes" id="UP000244817">
    <property type="component" value="Unassembled WGS sequence"/>
</dbReference>
<gene>
    <name evidence="2" type="ORF">DC363_16300</name>
</gene>
<dbReference type="Pfam" id="PF01434">
    <property type="entry name" value="Peptidase_M41"/>
    <property type="match status" value="1"/>
</dbReference>
<comment type="caution">
    <text evidence="2">The sequence shown here is derived from an EMBL/GenBank/DDBJ whole genome shotgun (WGS) entry which is preliminary data.</text>
</comment>
<protein>
    <submittedName>
        <fullName evidence="2">AAA family ATPase</fullName>
    </submittedName>
</protein>